<dbReference type="SUPFAM" id="SSF55620">
    <property type="entry name" value="Tetrahydrobiopterin biosynthesis enzymes-like"/>
    <property type="match status" value="1"/>
</dbReference>
<comment type="similarity">
    <text evidence="3 6">Belongs to the DHNA family.</text>
</comment>
<dbReference type="AlphaFoldDB" id="A0A0J6WWL4"/>
<dbReference type="UniPathway" id="UPA00077">
    <property type="reaction ID" value="UER00154"/>
</dbReference>
<comment type="function">
    <text evidence="6">Catalyzes the conversion of 7,8-dihydroneopterin to 6-hydroxymethyl-7,8-dihydropterin.</text>
</comment>
<dbReference type="GO" id="GO:0046654">
    <property type="term" value="P:tetrahydrofolate biosynthetic process"/>
    <property type="evidence" value="ECO:0007669"/>
    <property type="project" value="UniProtKB-UniRule"/>
</dbReference>
<dbReference type="GO" id="GO:0016787">
    <property type="term" value="F:hydrolase activity"/>
    <property type="evidence" value="ECO:0007669"/>
    <property type="project" value="UniProtKB-KW"/>
</dbReference>
<keyword evidence="5 6" id="KW-0456">Lyase</keyword>
<dbReference type="NCBIfam" id="TIGR00525">
    <property type="entry name" value="folB"/>
    <property type="match status" value="1"/>
</dbReference>
<dbReference type="RefSeq" id="WP_048514557.1">
    <property type="nucleotide sequence ID" value="NZ_FUXD01000030.1"/>
</dbReference>
<dbReference type="FunFam" id="3.30.1130.10:FF:000003">
    <property type="entry name" value="7,8-dihydroneopterin aldolase"/>
    <property type="match status" value="1"/>
</dbReference>
<dbReference type="GO" id="GO:0046656">
    <property type="term" value="P:folic acid biosynthetic process"/>
    <property type="evidence" value="ECO:0007669"/>
    <property type="project" value="UniProtKB-UniRule"/>
</dbReference>
<dbReference type="CDD" id="cd00534">
    <property type="entry name" value="DHNA_DHNTPE"/>
    <property type="match status" value="1"/>
</dbReference>
<gene>
    <name evidence="8" type="ORF">AB840_09255</name>
</gene>
<proteinExistence type="inferred from homology"/>
<comment type="pathway">
    <text evidence="2 6">Cofactor biosynthesis; tetrahydrofolate biosynthesis; 2-amino-4-hydroxy-6-hydroxymethyl-7,8-dihydropteridine diphosphate from 7,8-dihydroneopterin triphosphate: step 3/4.</text>
</comment>
<evidence type="ECO:0000256" key="2">
    <source>
        <dbReference type="ARBA" id="ARBA00005013"/>
    </source>
</evidence>
<dbReference type="OrthoDB" id="9803748at2"/>
<dbReference type="PANTHER" id="PTHR42844">
    <property type="entry name" value="DIHYDRONEOPTERIN ALDOLASE 1-RELATED"/>
    <property type="match status" value="1"/>
</dbReference>
<dbReference type="Proteomes" id="UP000036503">
    <property type="component" value="Unassembled WGS sequence"/>
</dbReference>
<evidence type="ECO:0000256" key="3">
    <source>
        <dbReference type="ARBA" id="ARBA00005708"/>
    </source>
</evidence>
<reference evidence="8 9" key="1">
    <citation type="submission" date="2015-06" db="EMBL/GenBank/DDBJ databases">
        <title>Draft genome sequence of beer spoilage bacterium Megasphaera cerevisiae type strain 20462.</title>
        <authorList>
            <person name="Kutumbaka K."/>
            <person name="Pasmowitz J."/>
            <person name="Mategko J."/>
            <person name="Reyes D."/>
            <person name="Friedrich A."/>
            <person name="Han S."/>
            <person name="Martens-Habbena W."/>
            <person name="Neal-McKinney J."/>
            <person name="Janagama H.K."/>
            <person name="Nadala C."/>
            <person name="Samadpour M."/>
        </authorList>
    </citation>
    <scope>NUCLEOTIDE SEQUENCE [LARGE SCALE GENOMIC DNA]</scope>
    <source>
        <strain evidence="8 9">DSM 20462</strain>
    </source>
</reference>
<evidence type="ECO:0000256" key="5">
    <source>
        <dbReference type="ARBA" id="ARBA00023239"/>
    </source>
</evidence>
<protein>
    <recommendedName>
        <fullName evidence="6">7,8-dihydroneopterin aldolase</fullName>
        <ecNumber evidence="6">4.1.2.25</ecNumber>
    </recommendedName>
</protein>
<evidence type="ECO:0000256" key="1">
    <source>
        <dbReference type="ARBA" id="ARBA00001353"/>
    </source>
</evidence>
<dbReference type="FunCoup" id="A0A0J6WWL4">
    <property type="interactions" value="174"/>
</dbReference>
<dbReference type="EC" id="4.1.2.25" evidence="6"/>
<evidence type="ECO:0000256" key="4">
    <source>
        <dbReference type="ARBA" id="ARBA00022909"/>
    </source>
</evidence>
<evidence type="ECO:0000313" key="9">
    <source>
        <dbReference type="Proteomes" id="UP000036503"/>
    </source>
</evidence>
<dbReference type="InterPro" id="IPR006157">
    <property type="entry name" value="FolB_dom"/>
</dbReference>
<name>A0A0J6WWL4_9FIRM</name>
<keyword evidence="8" id="KW-0378">Hydrolase</keyword>
<evidence type="ECO:0000259" key="7">
    <source>
        <dbReference type="SMART" id="SM00905"/>
    </source>
</evidence>
<dbReference type="PANTHER" id="PTHR42844:SF1">
    <property type="entry name" value="DIHYDRONEOPTERIN ALDOLASE 1-RELATED"/>
    <property type="match status" value="1"/>
</dbReference>
<dbReference type="InterPro" id="IPR043133">
    <property type="entry name" value="GTP-CH-I_C/QueF"/>
</dbReference>
<dbReference type="GO" id="GO:0004150">
    <property type="term" value="F:dihydroneopterin aldolase activity"/>
    <property type="evidence" value="ECO:0007669"/>
    <property type="project" value="UniProtKB-UniRule"/>
</dbReference>
<feature type="domain" description="Dihydroneopterin aldolase/epimerase" evidence="7">
    <location>
        <begin position="4"/>
        <end position="116"/>
    </location>
</feature>
<dbReference type="InParanoid" id="A0A0J6WWL4"/>
<dbReference type="SMART" id="SM00905">
    <property type="entry name" value="FolB"/>
    <property type="match status" value="1"/>
</dbReference>
<evidence type="ECO:0000313" key="8">
    <source>
        <dbReference type="EMBL" id="KMO86217.1"/>
    </source>
</evidence>
<keyword evidence="4 6" id="KW-0289">Folate biosynthesis</keyword>
<sequence length="119" mass="13503">MDKIVLKGMRFYGYHGCLPEETKNGQPFYIDAVLYLDLSNAGQSDLLSDTVDYSQVYGLIHEIVEQRIYRLIERLAAVIADQLMLQFPFSGVDITVHKPQAPVGGSCDDVYVFVERRKV</sequence>
<evidence type="ECO:0000256" key="6">
    <source>
        <dbReference type="RuleBase" id="RU362079"/>
    </source>
</evidence>
<dbReference type="EMBL" id="LEKT01000029">
    <property type="protein sequence ID" value="KMO86217.1"/>
    <property type="molecule type" value="Genomic_DNA"/>
</dbReference>
<dbReference type="STRING" id="39029.BSR42_05255"/>
<dbReference type="PATRIC" id="fig|1122219.3.peg.1563"/>
<dbReference type="Gene3D" id="3.30.1130.10">
    <property type="match status" value="1"/>
</dbReference>
<accession>A0A0J6WWL4</accession>
<dbReference type="NCBIfam" id="TIGR00526">
    <property type="entry name" value="folB_dom"/>
    <property type="match status" value="1"/>
</dbReference>
<dbReference type="GO" id="GO:0005737">
    <property type="term" value="C:cytoplasm"/>
    <property type="evidence" value="ECO:0007669"/>
    <property type="project" value="TreeGrafter"/>
</dbReference>
<dbReference type="Pfam" id="PF02152">
    <property type="entry name" value="FolB"/>
    <property type="match status" value="1"/>
</dbReference>
<dbReference type="InterPro" id="IPR006156">
    <property type="entry name" value="Dihydroneopterin_aldolase"/>
</dbReference>
<comment type="caution">
    <text evidence="8">The sequence shown here is derived from an EMBL/GenBank/DDBJ whole genome shotgun (WGS) entry which is preliminary data.</text>
</comment>
<comment type="catalytic activity">
    <reaction evidence="1 6">
        <text>7,8-dihydroneopterin = 6-hydroxymethyl-7,8-dihydropterin + glycolaldehyde</text>
        <dbReference type="Rhea" id="RHEA:10540"/>
        <dbReference type="ChEBI" id="CHEBI:17001"/>
        <dbReference type="ChEBI" id="CHEBI:17071"/>
        <dbReference type="ChEBI" id="CHEBI:44841"/>
        <dbReference type="EC" id="4.1.2.25"/>
    </reaction>
</comment>
<keyword evidence="9" id="KW-1185">Reference proteome</keyword>
<organism evidence="8 9">
    <name type="scientific">Megasphaera cerevisiae DSM 20462</name>
    <dbReference type="NCBI Taxonomy" id="1122219"/>
    <lineage>
        <taxon>Bacteria</taxon>
        <taxon>Bacillati</taxon>
        <taxon>Bacillota</taxon>
        <taxon>Negativicutes</taxon>
        <taxon>Veillonellales</taxon>
        <taxon>Veillonellaceae</taxon>
        <taxon>Megasphaera</taxon>
    </lineage>
</organism>